<protein>
    <submittedName>
        <fullName evidence="4">Toxin A</fullName>
    </submittedName>
</protein>
<dbReference type="AlphaFoldDB" id="A0A1V4IF12"/>
<feature type="repeat" description="Cell wall-binding" evidence="2">
    <location>
        <begin position="318"/>
        <end position="337"/>
    </location>
</feature>
<accession>A0A1V4IF12</accession>
<dbReference type="InterPro" id="IPR026906">
    <property type="entry name" value="LRR_5"/>
</dbReference>
<dbReference type="RefSeq" id="WP_079441525.1">
    <property type="nucleotide sequence ID" value="NZ_MZGT01000067.1"/>
</dbReference>
<feature type="repeat" description="Cell wall-binding" evidence="2">
    <location>
        <begin position="272"/>
        <end position="291"/>
    </location>
</feature>
<evidence type="ECO:0000313" key="5">
    <source>
        <dbReference type="Proteomes" id="UP000191056"/>
    </source>
</evidence>
<sequence length="383" mass="43868">MLNKKKIISAVFLISMAATCLISPQLAYAYEDENSEYHQIEGYSAHYAQDKNQRTWFYSNLKNGTIALWGTDDVASYLEVPETLDGKKVTLIQKIVMGTSRFEPEYGKKEAIVTKIKLPQTVKIIEEGAFFLMKNLQDIEMPQNVKMPESVFANCPNVRVNGKINNTNINAPTDTRNLTSGWNQIGNDRYYVNSSGKLQTGWMDLNGKRYYFYGNGQMAVAFINLGDDSVYYLDPTPGDNMGNLITGWKNVDGNWFYFNLTGKNERDKGFMQTGWFYNNGSWYYFYGNGQMATGFINLGNDSYYYLDESNSSSSGVMRTGWQKINGYWHYFNKSASEGIVGMMKKGWQNIDGKWYYFYSDNGRMAYNTWIDGYYVNSSGGWVK</sequence>
<feature type="repeat" description="Cell wall-binding" evidence="2">
    <location>
        <begin position="199"/>
        <end position="218"/>
    </location>
</feature>
<reference evidence="4 5" key="1">
    <citation type="submission" date="2017-03" db="EMBL/GenBank/DDBJ databases">
        <title>Genome sequence of Clostridium chromiireducens DSM 23318.</title>
        <authorList>
            <person name="Poehlein A."/>
            <person name="Daniel R."/>
        </authorList>
    </citation>
    <scope>NUCLEOTIDE SEQUENCE [LARGE SCALE GENOMIC DNA]</scope>
    <source>
        <strain evidence="4 5">DSM 23318</strain>
    </source>
</reference>
<feature type="repeat" description="Cell wall-binding" evidence="2">
    <location>
        <begin position="344"/>
        <end position="363"/>
    </location>
</feature>
<evidence type="ECO:0000256" key="3">
    <source>
        <dbReference type="SAM" id="SignalP"/>
    </source>
</evidence>
<feature type="repeat" description="Cell wall-binding" evidence="2">
    <location>
        <begin position="245"/>
        <end position="264"/>
    </location>
</feature>
<feature type="chain" id="PRO_5012392507" evidence="3">
    <location>
        <begin position="30"/>
        <end position="383"/>
    </location>
</feature>
<dbReference type="OrthoDB" id="1935808at2"/>
<evidence type="ECO:0000313" key="4">
    <source>
        <dbReference type="EMBL" id="OPJ58509.1"/>
    </source>
</evidence>
<proteinExistence type="predicted"/>
<dbReference type="Proteomes" id="UP000191056">
    <property type="component" value="Unassembled WGS sequence"/>
</dbReference>
<keyword evidence="3" id="KW-0732">Signal</keyword>
<gene>
    <name evidence="4" type="primary">toxA_6</name>
    <name evidence="4" type="ORF">CLCHR_38690</name>
</gene>
<keyword evidence="5" id="KW-1185">Reference proteome</keyword>
<dbReference type="Gene3D" id="3.80.10.10">
    <property type="entry name" value="Ribonuclease Inhibitor"/>
    <property type="match status" value="1"/>
</dbReference>
<evidence type="ECO:0000256" key="1">
    <source>
        <dbReference type="ARBA" id="ARBA00022737"/>
    </source>
</evidence>
<dbReference type="Pfam" id="PF01473">
    <property type="entry name" value="Choline_bind_1"/>
    <property type="match status" value="2"/>
</dbReference>
<dbReference type="SUPFAM" id="SSF69360">
    <property type="entry name" value="Cell wall binding repeat"/>
    <property type="match status" value="1"/>
</dbReference>
<dbReference type="InterPro" id="IPR032675">
    <property type="entry name" value="LRR_dom_sf"/>
</dbReference>
<feature type="signal peptide" evidence="3">
    <location>
        <begin position="1"/>
        <end position="29"/>
    </location>
</feature>
<evidence type="ECO:0000256" key="2">
    <source>
        <dbReference type="PROSITE-ProRule" id="PRU00591"/>
    </source>
</evidence>
<organism evidence="4 5">
    <name type="scientific">Clostridium chromiireducens</name>
    <dbReference type="NCBI Taxonomy" id="225345"/>
    <lineage>
        <taxon>Bacteria</taxon>
        <taxon>Bacillati</taxon>
        <taxon>Bacillota</taxon>
        <taxon>Clostridia</taxon>
        <taxon>Eubacteriales</taxon>
        <taxon>Clostridiaceae</taxon>
        <taxon>Clostridium</taxon>
    </lineage>
</organism>
<keyword evidence="1" id="KW-0677">Repeat</keyword>
<dbReference type="Pfam" id="PF13306">
    <property type="entry name" value="LRR_5"/>
    <property type="match status" value="1"/>
</dbReference>
<dbReference type="InterPro" id="IPR018337">
    <property type="entry name" value="Cell_wall/Cho-bd_repeat"/>
</dbReference>
<dbReference type="STRING" id="225345.CLCHR_38690"/>
<name>A0A1V4IF12_9CLOT</name>
<dbReference type="Gene3D" id="2.10.270.10">
    <property type="entry name" value="Cholin Binding"/>
    <property type="match status" value="2"/>
</dbReference>
<dbReference type="Pfam" id="PF19127">
    <property type="entry name" value="Choline_bind_3"/>
    <property type="match status" value="2"/>
</dbReference>
<dbReference type="EMBL" id="MZGT01000067">
    <property type="protein sequence ID" value="OPJ58509.1"/>
    <property type="molecule type" value="Genomic_DNA"/>
</dbReference>
<dbReference type="PROSITE" id="PS51170">
    <property type="entry name" value="CW"/>
    <property type="match status" value="5"/>
</dbReference>
<comment type="caution">
    <text evidence="4">The sequence shown here is derived from an EMBL/GenBank/DDBJ whole genome shotgun (WGS) entry which is preliminary data.</text>
</comment>